<comment type="caution">
    <text evidence="10">The sequence shown here is derived from an EMBL/GenBank/DDBJ whole genome shotgun (WGS) entry which is preliminary data.</text>
</comment>
<dbReference type="EMBL" id="BAABAL010000006">
    <property type="protein sequence ID" value="GAA4000183.1"/>
    <property type="molecule type" value="Genomic_DNA"/>
</dbReference>
<keyword evidence="11" id="KW-1185">Reference proteome</keyword>
<dbReference type="CDD" id="cd14014">
    <property type="entry name" value="STKc_PknB_like"/>
    <property type="match status" value="1"/>
</dbReference>
<dbReference type="Gene3D" id="1.10.510.10">
    <property type="entry name" value="Transferase(Phosphotransferase) domain 1"/>
    <property type="match status" value="1"/>
</dbReference>
<dbReference type="Proteomes" id="UP001501747">
    <property type="component" value="Unassembled WGS sequence"/>
</dbReference>
<sequence length="565" mass="59406">MSDEGRLVAGRYRLERRIGAGAMGVVWQARDERLHRVVAVKQLLLQSGMEAGEAEEAKQRAMREGRIAARLQHPNAIGVFDVAEDNGLPCLVMEYLPSRSLANVVYDEGKLPPREVARIGSHVAVALAAAHAAGIVHRDIKPANILLGDDGSVKITDFGISRATGDVTVTKTGMLAGTPAYLAPEVAKGYEPGPASDIFSLGSTLYAAVEGVPPFGLNENTLALLHLVAAGIVRPPQLAGPLTSVLMHLLRPQPTDRPTMTQAAESLRAIAEGRAAPLVTPPQGWGAVPPTTQIPGGPSAPTQTVHPGLRSGPGTPVPGSPGSNPNNPAMTRLDARPLSDAPATRVGPGATSIGGGGTGGGGGRPGTGRDRDRDRDRRDEPEERRSNTKPILIAVGAVIAAALLGILLSQLLGGGGDTSGTGTPYPSSDQPSQSASPPKRSSASKSSTTTETTTTTTAPTTTTSAAPTEKDYVNAVKNYYKLVPGNPEVAFSKFCESYRRSQNYTLYKLYWEKIKSVKVSDVEMTSDKVVSFEMETLAKDAEKPTTEQKTLRMSYENGSVCLNST</sequence>
<dbReference type="RefSeq" id="WP_344873200.1">
    <property type="nucleotide sequence ID" value="NZ_BAABAL010000006.1"/>
</dbReference>
<keyword evidence="2" id="KW-0723">Serine/threonine-protein kinase</keyword>
<evidence type="ECO:0000256" key="2">
    <source>
        <dbReference type="ARBA" id="ARBA00022527"/>
    </source>
</evidence>
<keyword evidence="5" id="KW-0418">Kinase</keyword>
<dbReference type="InterPro" id="IPR017441">
    <property type="entry name" value="Protein_kinase_ATP_BS"/>
</dbReference>
<organism evidence="10 11">
    <name type="scientific">Allokutzneria multivorans</name>
    <dbReference type="NCBI Taxonomy" id="1142134"/>
    <lineage>
        <taxon>Bacteria</taxon>
        <taxon>Bacillati</taxon>
        <taxon>Actinomycetota</taxon>
        <taxon>Actinomycetes</taxon>
        <taxon>Pseudonocardiales</taxon>
        <taxon>Pseudonocardiaceae</taxon>
        <taxon>Allokutzneria</taxon>
    </lineage>
</organism>
<dbReference type="PANTHER" id="PTHR43289">
    <property type="entry name" value="MITOGEN-ACTIVATED PROTEIN KINASE KINASE KINASE 20-RELATED"/>
    <property type="match status" value="1"/>
</dbReference>
<feature type="compositionally biased region" description="Low complexity" evidence="8">
    <location>
        <begin position="424"/>
        <end position="465"/>
    </location>
</feature>
<feature type="compositionally biased region" description="Gly residues" evidence="8">
    <location>
        <begin position="352"/>
        <end position="366"/>
    </location>
</feature>
<keyword evidence="6 7" id="KW-0067">ATP-binding</keyword>
<evidence type="ECO:0000256" key="4">
    <source>
        <dbReference type="ARBA" id="ARBA00022741"/>
    </source>
</evidence>
<dbReference type="PROSITE" id="PS00107">
    <property type="entry name" value="PROTEIN_KINASE_ATP"/>
    <property type="match status" value="1"/>
</dbReference>
<feature type="domain" description="Protein kinase" evidence="9">
    <location>
        <begin position="12"/>
        <end position="279"/>
    </location>
</feature>
<dbReference type="Pfam" id="PF00069">
    <property type="entry name" value="Pkinase"/>
    <property type="match status" value="1"/>
</dbReference>
<name>A0ABP7RNP2_9PSEU</name>
<dbReference type="InterPro" id="IPR000719">
    <property type="entry name" value="Prot_kinase_dom"/>
</dbReference>
<evidence type="ECO:0000256" key="8">
    <source>
        <dbReference type="SAM" id="MobiDB-lite"/>
    </source>
</evidence>
<gene>
    <name evidence="10" type="ORF">GCM10022247_20680</name>
</gene>
<dbReference type="EC" id="2.7.11.1" evidence="1"/>
<dbReference type="InterPro" id="IPR008271">
    <property type="entry name" value="Ser/Thr_kinase_AS"/>
</dbReference>
<evidence type="ECO:0000256" key="6">
    <source>
        <dbReference type="ARBA" id="ARBA00022840"/>
    </source>
</evidence>
<evidence type="ECO:0000313" key="11">
    <source>
        <dbReference type="Proteomes" id="UP001501747"/>
    </source>
</evidence>
<keyword evidence="3" id="KW-0808">Transferase</keyword>
<proteinExistence type="predicted"/>
<dbReference type="PROSITE" id="PS50011">
    <property type="entry name" value="PROTEIN_KINASE_DOM"/>
    <property type="match status" value="1"/>
</dbReference>
<reference evidence="11" key="1">
    <citation type="journal article" date="2019" name="Int. J. Syst. Evol. Microbiol.">
        <title>The Global Catalogue of Microorganisms (GCM) 10K type strain sequencing project: providing services to taxonomists for standard genome sequencing and annotation.</title>
        <authorList>
            <consortium name="The Broad Institute Genomics Platform"/>
            <consortium name="The Broad Institute Genome Sequencing Center for Infectious Disease"/>
            <person name="Wu L."/>
            <person name="Ma J."/>
        </authorList>
    </citation>
    <scope>NUCLEOTIDE SEQUENCE [LARGE SCALE GENOMIC DNA]</scope>
    <source>
        <strain evidence="11">JCM 17342</strain>
    </source>
</reference>
<evidence type="ECO:0000256" key="7">
    <source>
        <dbReference type="PROSITE-ProRule" id="PRU10141"/>
    </source>
</evidence>
<dbReference type="PROSITE" id="PS00108">
    <property type="entry name" value="PROTEIN_KINASE_ST"/>
    <property type="match status" value="1"/>
</dbReference>
<feature type="region of interest" description="Disordered" evidence="8">
    <location>
        <begin position="418"/>
        <end position="465"/>
    </location>
</feature>
<dbReference type="PANTHER" id="PTHR43289:SF6">
    <property type="entry name" value="SERINE_THREONINE-PROTEIN KINASE NEKL-3"/>
    <property type="match status" value="1"/>
</dbReference>
<keyword evidence="4 7" id="KW-0547">Nucleotide-binding</keyword>
<evidence type="ECO:0000256" key="1">
    <source>
        <dbReference type="ARBA" id="ARBA00012513"/>
    </source>
</evidence>
<feature type="region of interest" description="Disordered" evidence="8">
    <location>
        <begin position="278"/>
        <end position="387"/>
    </location>
</feature>
<feature type="compositionally biased region" description="Basic and acidic residues" evidence="8">
    <location>
        <begin position="367"/>
        <end position="386"/>
    </location>
</feature>
<dbReference type="Gene3D" id="3.30.200.20">
    <property type="entry name" value="Phosphorylase Kinase, domain 1"/>
    <property type="match status" value="1"/>
</dbReference>
<dbReference type="SUPFAM" id="SSF56112">
    <property type="entry name" value="Protein kinase-like (PK-like)"/>
    <property type="match status" value="1"/>
</dbReference>
<feature type="compositionally biased region" description="Polar residues" evidence="8">
    <location>
        <begin position="290"/>
        <end position="305"/>
    </location>
</feature>
<evidence type="ECO:0000259" key="9">
    <source>
        <dbReference type="PROSITE" id="PS50011"/>
    </source>
</evidence>
<feature type="binding site" evidence="7">
    <location>
        <position position="41"/>
    </location>
    <ligand>
        <name>ATP</name>
        <dbReference type="ChEBI" id="CHEBI:30616"/>
    </ligand>
</feature>
<dbReference type="InterPro" id="IPR011009">
    <property type="entry name" value="Kinase-like_dom_sf"/>
</dbReference>
<accession>A0ABP7RNP2</accession>
<evidence type="ECO:0000256" key="3">
    <source>
        <dbReference type="ARBA" id="ARBA00022679"/>
    </source>
</evidence>
<evidence type="ECO:0000256" key="5">
    <source>
        <dbReference type="ARBA" id="ARBA00022777"/>
    </source>
</evidence>
<protein>
    <recommendedName>
        <fullName evidence="1">non-specific serine/threonine protein kinase</fullName>
        <ecNumber evidence="1">2.7.11.1</ecNumber>
    </recommendedName>
</protein>
<dbReference type="SMART" id="SM00220">
    <property type="entry name" value="S_TKc"/>
    <property type="match status" value="1"/>
</dbReference>
<evidence type="ECO:0000313" key="10">
    <source>
        <dbReference type="EMBL" id="GAA4000183.1"/>
    </source>
</evidence>